<dbReference type="EMBL" id="OE006651">
    <property type="protein sequence ID" value="CAD7462793.1"/>
    <property type="molecule type" value="Genomic_DNA"/>
</dbReference>
<evidence type="ECO:0000313" key="1">
    <source>
        <dbReference type="EMBL" id="CAD7462793.1"/>
    </source>
</evidence>
<accession>A0A7R9IQX1</accession>
<proteinExistence type="predicted"/>
<organism evidence="1">
    <name type="scientific">Timema tahoe</name>
    <dbReference type="NCBI Taxonomy" id="61484"/>
    <lineage>
        <taxon>Eukaryota</taxon>
        <taxon>Metazoa</taxon>
        <taxon>Ecdysozoa</taxon>
        <taxon>Arthropoda</taxon>
        <taxon>Hexapoda</taxon>
        <taxon>Insecta</taxon>
        <taxon>Pterygota</taxon>
        <taxon>Neoptera</taxon>
        <taxon>Polyneoptera</taxon>
        <taxon>Phasmatodea</taxon>
        <taxon>Timematodea</taxon>
        <taxon>Timematoidea</taxon>
        <taxon>Timematidae</taxon>
        <taxon>Timema</taxon>
    </lineage>
</organism>
<sequence length="330" mass="35387">MHTFGSWRGPTDFNLTICAHLLGSCGCHAGRRVGPVKGRIVTRPEKGQRLLVAATSGTLTSGCWRGPAGFARLAACCTCLPGLLPVEKALAAKPSTLGLVANHLPPGTSSFLPGGTFNPSEWKYSTPDKTGCTSLPLPADPPTLAANFSILGAGRFLGSGFLNASSGGLLSTPKIFPFFIFTVGSIAGLRLAHAQNAQNPGTRKRCRTTPCTPIPSKRGTTVINTLLTEGSENMNCGAVQAIERVVGVVFASSEERYNGCIINYARTRAIYFINENLRKEDKIHEDIVMDMEAEENVNQKIVLRMPCLEDIVMDMEGERNGDIVGLIEMY</sequence>
<protein>
    <submittedName>
        <fullName evidence="1">Uncharacterized protein</fullName>
    </submittedName>
</protein>
<reference evidence="1" key="1">
    <citation type="submission" date="2020-11" db="EMBL/GenBank/DDBJ databases">
        <authorList>
            <person name="Tran Van P."/>
        </authorList>
    </citation>
    <scope>NUCLEOTIDE SEQUENCE</scope>
</reference>
<name>A0A7R9IQX1_9NEOP</name>
<gene>
    <name evidence="1" type="ORF">TTEB3V08_LOCUS10683</name>
</gene>
<dbReference type="AlphaFoldDB" id="A0A7R9IQX1"/>